<evidence type="ECO:0000313" key="7">
    <source>
        <dbReference type="Proteomes" id="UP000589036"/>
    </source>
</evidence>
<dbReference type="InterPro" id="IPR051313">
    <property type="entry name" value="Bact_iron-sidero_bind"/>
</dbReference>
<dbReference type="PANTHER" id="PTHR30532">
    <property type="entry name" value="IRON III DICITRATE-BINDING PERIPLASMIC PROTEIN"/>
    <property type="match status" value="1"/>
</dbReference>
<dbReference type="InterPro" id="IPR002491">
    <property type="entry name" value="ABC_transptr_periplasmic_BD"/>
</dbReference>
<dbReference type="Pfam" id="PF01497">
    <property type="entry name" value="Peripla_BP_2"/>
    <property type="match status" value="1"/>
</dbReference>
<feature type="domain" description="Fe/B12 periplasmic-binding" evidence="5">
    <location>
        <begin position="79"/>
        <end position="350"/>
    </location>
</feature>
<evidence type="ECO:0000259" key="5">
    <source>
        <dbReference type="PROSITE" id="PS50983"/>
    </source>
</evidence>
<dbReference type="Gene3D" id="3.40.50.1980">
    <property type="entry name" value="Nitrogenase molybdenum iron protein domain"/>
    <property type="match status" value="2"/>
</dbReference>
<accession>A0A852TW54</accession>
<keyword evidence="3" id="KW-0813">Transport</keyword>
<dbReference type="AlphaFoldDB" id="A0A852TW54"/>
<dbReference type="EMBL" id="JACCCC010000001">
    <property type="protein sequence ID" value="NYE48229.1"/>
    <property type="molecule type" value="Genomic_DNA"/>
</dbReference>
<dbReference type="SUPFAM" id="SSF53807">
    <property type="entry name" value="Helical backbone' metal receptor"/>
    <property type="match status" value="1"/>
</dbReference>
<evidence type="ECO:0000256" key="3">
    <source>
        <dbReference type="ARBA" id="ARBA00022448"/>
    </source>
</evidence>
<reference evidence="6 7" key="1">
    <citation type="submission" date="2020-07" db="EMBL/GenBank/DDBJ databases">
        <title>Sequencing the genomes of 1000 actinobacteria strains.</title>
        <authorList>
            <person name="Klenk H.-P."/>
        </authorList>
    </citation>
    <scope>NUCLEOTIDE SEQUENCE [LARGE SCALE GENOMIC DNA]</scope>
    <source>
        <strain evidence="6 7">CXB654</strain>
    </source>
</reference>
<organism evidence="6 7">
    <name type="scientific">Spinactinospora alkalitolerans</name>
    <dbReference type="NCBI Taxonomy" id="687207"/>
    <lineage>
        <taxon>Bacteria</taxon>
        <taxon>Bacillati</taxon>
        <taxon>Actinomycetota</taxon>
        <taxon>Actinomycetes</taxon>
        <taxon>Streptosporangiales</taxon>
        <taxon>Nocardiopsidaceae</taxon>
        <taxon>Spinactinospora</taxon>
    </lineage>
</organism>
<dbReference type="PANTHER" id="PTHR30532:SF24">
    <property type="entry name" value="FERRIC ENTEROBACTIN-BINDING PERIPLASMIC PROTEIN FEPB"/>
    <property type="match status" value="1"/>
</dbReference>
<keyword evidence="4" id="KW-0732">Signal</keyword>
<dbReference type="PROSITE" id="PS50983">
    <property type="entry name" value="FE_B12_PBP"/>
    <property type="match status" value="1"/>
</dbReference>
<keyword evidence="7" id="KW-1185">Reference proteome</keyword>
<protein>
    <submittedName>
        <fullName evidence="6">Iron complex transport system substrate-binding protein</fullName>
    </submittedName>
</protein>
<comment type="similarity">
    <text evidence="2">Belongs to the bacterial solute-binding protein 8 family.</text>
</comment>
<evidence type="ECO:0000256" key="2">
    <source>
        <dbReference type="ARBA" id="ARBA00008814"/>
    </source>
</evidence>
<evidence type="ECO:0000313" key="6">
    <source>
        <dbReference type="EMBL" id="NYE48229.1"/>
    </source>
</evidence>
<evidence type="ECO:0000256" key="4">
    <source>
        <dbReference type="ARBA" id="ARBA00022729"/>
    </source>
</evidence>
<dbReference type="InterPro" id="IPR006311">
    <property type="entry name" value="TAT_signal"/>
</dbReference>
<dbReference type="GO" id="GO:0030288">
    <property type="term" value="C:outer membrane-bounded periplasmic space"/>
    <property type="evidence" value="ECO:0007669"/>
    <property type="project" value="TreeGrafter"/>
</dbReference>
<gene>
    <name evidence="6" type="ORF">HDA32_003349</name>
</gene>
<dbReference type="PROSITE" id="PS51318">
    <property type="entry name" value="TAT"/>
    <property type="match status" value="1"/>
</dbReference>
<evidence type="ECO:0000256" key="1">
    <source>
        <dbReference type="ARBA" id="ARBA00004196"/>
    </source>
</evidence>
<proteinExistence type="inferred from homology"/>
<comment type="subcellular location">
    <subcellularLocation>
        <location evidence="1">Cell envelope</location>
    </subcellularLocation>
</comment>
<comment type="caution">
    <text evidence="6">The sequence shown here is derived from an EMBL/GenBank/DDBJ whole genome shotgun (WGS) entry which is preliminary data.</text>
</comment>
<dbReference type="RefSeq" id="WP_179644051.1">
    <property type="nucleotide sequence ID" value="NZ_BAAAYY010000016.1"/>
</dbReference>
<name>A0A852TW54_9ACTN</name>
<dbReference type="GO" id="GO:1901678">
    <property type="term" value="P:iron coordination entity transport"/>
    <property type="evidence" value="ECO:0007669"/>
    <property type="project" value="UniProtKB-ARBA"/>
</dbReference>
<dbReference type="Proteomes" id="UP000589036">
    <property type="component" value="Unassembled WGS sequence"/>
</dbReference>
<sequence>MTTTAQKTRVPSGKRPGAAIRTVAHRPTRRGFLAGAGSLLALGAAGCGGAPSRAGEETEDARTVEHRYGTTRISGRPSRVVTVGLTEQDYVLALGVSPIGVREWFGGHPGALWPWAREALGDDPLPEILPVDELNFEQIAALGADLILGVNSGLTEHEYGTLSEIAPTVAQPKEHADYGAPWQEIARVVGQALGRGAEAEELVGDIEARFDGVRSEHPEFGGATALLAASIDGAAYVYAEGPAPGFLTQLGFDLPEAAAAVFTGENREPQSIGLERLDVLEADVLLMGLYGAEGESVMDEPVYRSLDVAREGRDLAMPEMSRINGALSFGSVLSLPFALDELVPRMAVLIDGDPDTRPEEVS</sequence>